<keyword evidence="1" id="KW-0238">DNA-binding</keyword>
<dbReference type="Pfam" id="PF01381">
    <property type="entry name" value="HTH_3"/>
    <property type="match status" value="1"/>
</dbReference>
<dbReference type="EMBL" id="JADQDM010000018">
    <property type="protein sequence ID" value="MBF9223770.1"/>
    <property type="molecule type" value="Genomic_DNA"/>
</dbReference>
<feature type="domain" description="HTH cro/C1-type" evidence="2">
    <location>
        <begin position="13"/>
        <end position="67"/>
    </location>
</feature>
<dbReference type="Gene3D" id="1.10.260.40">
    <property type="entry name" value="lambda repressor-like DNA-binding domains"/>
    <property type="match status" value="1"/>
</dbReference>
<evidence type="ECO:0000313" key="3">
    <source>
        <dbReference type="EMBL" id="MBF9223770.1"/>
    </source>
</evidence>
<reference evidence="3 4" key="1">
    <citation type="submission" date="2020-11" db="EMBL/GenBank/DDBJ databases">
        <authorList>
            <person name="Kim M.K."/>
        </authorList>
    </citation>
    <scope>NUCLEOTIDE SEQUENCE [LARGE SCALE GENOMIC DNA]</scope>
    <source>
        <strain evidence="3 4">BT662</strain>
    </source>
</reference>
<sequence>MSGEPIKVFGLVIKQMRKELGLSQEALADEAKLDRTFISQLETGSKQPSLTTIFRLASALRIEASDLLRRVEADLATDSSIGLNS</sequence>
<evidence type="ECO:0000256" key="1">
    <source>
        <dbReference type="ARBA" id="ARBA00023125"/>
    </source>
</evidence>
<dbReference type="InterPro" id="IPR001387">
    <property type="entry name" value="Cro/C1-type_HTH"/>
</dbReference>
<dbReference type="SUPFAM" id="SSF47413">
    <property type="entry name" value="lambda repressor-like DNA-binding domains"/>
    <property type="match status" value="1"/>
</dbReference>
<dbReference type="SMART" id="SM00530">
    <property type="entry name" value="HTH_XRE"/>
    <property type="match status" value="1"/>
</dbReference>
<dbReference type="CDD" id="cd00093">
    <property type="entry name" value="HTH_XRE"/>
    <property type="match status" value="1"/>
</dbReference>
<accession>A0ABS0IA06</accession>
<dbReference type="Proteomes" id="UP000618931">
    <property type="component" value="Unassembled WGS sequence"/>
</dbReference>
<keyword evidence="4" id="KW-1185">Reference proteome</keyword>
<dbReference type="InterPro" id="IPR010982">
    <property type="entry name" value="Lambda_DNA-bd_dom_sf"/>
</dbReference>
<evidence type="ECO:0000313" key="4">
    <source>
        <dbReference type="Proteomes" id="UP000618931"/>
    </source>
</evidence>
<comment type="caution">
    <text evidence="3">The sequence shown here is derived from an EMBL/GenBank/DDBJ whole genome shotgun (WGS) entry which is preliminary data.</text>
</comment>
<dbReference type="RefSeq" id="WP_196295195.1">
    <property type="nucleotide sequence ID" value="NZ_JADQDM010000018.1"/>
</dbReference>
<dbReference type="PANTHER" id="PTHR46797:SF1">
    <property type="entry name" value="METHYLPHOSPHONATE SYNTHASE"/>
    <property type="match status" value="1"/>
</dbReference>
<organism evidence="3 4">
    <name type="scientific">Hymenobacter ruricola</name>
    <dbReference type="NCBI Taxonomy" id="2791023"/>
    <lineage>
        <taxon>Bacteria</taxon>
        <taxon>Pseudomonadati</taxon>
        <taxon>Bacteroidota</taxon>
        <taxon>Cytophagia</taxon>
        <taxon>Cytophagales</taxon>
        <taxon>Hymenobacteraceae</taxon>
        <taxon>Hymenobacter</taxon>
    </lineage>
</organism>
<proteinExistence type="predicted"/>
<dbReference type="InterPro" id="IPR050807">
    <property type="entry name" value="TransReg_Diox_bact_type"/>
</dbReference>
<evidence type="ECO:0000259" key="2">
    <source>
        <dbReference type="PROSITE" id="PS50943"/>
    </source>
</evidence>
<gene>
    <name evidence="3" type="ORF">I2H31_21895</name>
</gene>
<name>A0ABS0IA06_9BACT</name>
<dbReference type="PROSITE" id="PS50943">
    <property type="entry name" value="HTH_CROC1"/>
    <property type="match status" value="1"/>
</dbReference>
<protein>
    <submittedName>
        <fullName evidence="3">Helix-turn-helix transcriptional regulator</fullName>
    </submittedName>
</protein>
<dbReference type="PANTHER" id="PTHR46797">
    <property type="entry name" value="HTH-TYPE TRANSCRIPTIONAL REGULATOR"/>
    <property type="match status" value="1"/>
</dbReference>